<accession>A0AAD7T8I8</accession>
<dbReference type="InterPro" id="IPR000488">
    <property type="entry name" value="Death_dom"/>
</dbReference>
<dbReference type="Proteomes" id="UP001221898">
    <property type="component" value="Unassembled WGS sequence"/>
</dbReference>
<dbReference type="SUPFAM" id="SSF47986">
    <property type="entry name" value="DEATH domain"/>
    <property type="match status" value="1"/>
</dbReference>
<dbReference type="Pfam" id="PF00531">
    <property type="entry name" value="Death"/>
    <property type="match status" value="1"/>
</dbReference>
<comment type="caution">
    <text evidence="2">The sequence shown here is derived from an EMBL/GenBank/DDBJ whole genome shotgun (WGS) entry which is preliminary data.</text>
</comment>
<evidence type="ECO:0000313" key="2">
    <source>
        <dbReference type="EMBL" id="KAJ8416138.1"/>
    </source>
</evidence>
<keyword evidence="3" id="KW-1185">Reference proteome</keyword>
<name>A0AAD7T8I8_9TELE</name>
<dbReference type="InterPro" id="IPR011029">
    <property type="entry name" value="DEATH-like_dom_sf"/>
</dbReference>
<dbReference type="EMBL" id="JAINUG010000007">
    <property type="protein sequence ID" value="KAJ8416138.1"/>
    <property type="molecule type" value="Genomic_DNA"/>
</dbReference>
<sequence length="130" mass="14247">MDIETLGKLCEILAQQAVCWTQLAEKLGMLTLAHLYQKCPSPCKSLLENYQLGGGQVEGLVEALQSLGLNEGVRLLRQTELRDKTQITDSTVDSGFGSQSIEEQPQVERVLPEDHTIAHRSGAAPHPLLL</sequence>
<reference evidence="2" key="1">
    <citation type="journal article" date="2023" name="Science">
        <title>Genome structures resolve the early diversification of teleost fishes.</title>
        <authorList>
            <person name="Parey E."/>
            <person name="Louis A."/>
            <person name="Montfort J."/>
            <person name="Bouchez O."/>
            <person name="Roques C."/>
            <person name="Iampietro C."/>
            <person name="Lluch J."/>
            <person name="Castinel A."/>
            <person name="Donnadieu C."/>
            <person name="Desvignes T."/>
            <person name="Floi Bucao C."/>
            <person name="Jouanno E."/>
            <person name="Wen M."/>
            <person name="Mejri S."/>
            <person name="Dirks R."/>
            <person name="Jansen H."/>
            <person name="Henkel C."/>
            <person name="Chen W.J."/>
            <person name="Zahm M."/>
            <person name="Cabau C."/>
            <person name="Klopp C."/>
            <person name="Thompson A.W."/>
            <person name="Robinson-Rechavi M."/>
            <person name="Braasch I."/>
            <person name="Lecointre G."/>
            <person name="Bobe J."/>
            <person name="Postlethwait J.H."/>
            <person name="Berthelot C."/>
            <person name="Roest Crollius H."/>
            <person name="Guiguen Y."/>
        </authorList>
    </citation>
    <scope>NUCLEOTIDE SEQUENCE</scope>
    <source>
        <strain evidence="2">NC1722</strain>
    </source>
</reference>
<proteinExistence type="predicted"/>
<evidence type="ECO:0000313" key="3">
    <source>
        <dbReference type="Proteomes" id="UP001221898"/>
    </source>
</evidence>
<feature type="domain" description="Death" evidence="1">
    <location>
        <begin position="8"/>
        <end position="78"/>
    </location>
</feature>
<dbReference type="GO" id="GO:0007165">
    <property type="term" value="P:signal transduction"/>
    <property type="evidence" value="ECO:0007669"/>
    <property type="project" value="InterPro"/>
</dbReference>
<dbReference type="AlphaFoldDB" id="A0AAD7T8I8"/>
<protein>
    <recommendedName>
        <fullName evidence="1">Death domain-containing protein</fullName>
    </recommendedName>
</protein>
<gene>
    <name evidence="2" type="ORF">AAFF_G00381600</name>
</gene>
<evidence type="ECO:0000259" key="1">
    <source>
        <dbReference type="Pfam" id="PF00531"/>
    </source>
</evidence>
<organism evidence="2 3">
    <name type="scientific">Aldrovandia affinis</name>
    <dbReference type="NCBI Taxonomy" id="143900"/>
    <lineage>
        <taxon>Eukaryota</taxon>
        <taxon>Metazoa</taxon>
        <taxon>Chordata</taxon>
        <taxon>Craniata</taxon>
        <taxon>Vertebrata</taxon>
        <taxon>Euteleostomi</taxon>
        <taxon>Actinopterygii</taxon>
        <taxon>Neopterygii</taxon>
        <taxon>Teleostei</taxon>
        <taxon>Notacanthiformes</taxon>
        <taxon>Halosauridae</taxon>
        <taxon>Aldrovandia</taxon>
    </lineage>
</organism>
<dbReference type="Gene3D" id="1.10.533.10">
    <property type="entry name" value="Death Domain, Fas"/>
    <property type="match status" value="1"/>
</dbReference>